<name>A0ABD1DHN9_CULPP</name>
<evidence type="ECO:0000256" key="4">
    <source>
        <dbReference type="ARBA" id="ARBA00022692"/>
    </source>
</evidence>
<keyword evidence="9 10" id="KW-0807">Transducer</keyword>
<comment type="subcellular location">
    <subcellularLocation>
        <location evidence="1 10">Cell membrane</location>
        <topology evidence="1 10">Multi-pass membrane protein</topology>
    </subcellularLocation>
</comment>
<sequence>MEQVNAKDVLPMRWFARSYEMHDYNLLFIRWLADFCGVDVLYERYRFSYKTAMCVCCAFFGAVFTIYSFFYYYPDIYKMCEVFALFGIVLQGSPKLYFAYYHQRFYRLQCERLRNLHYKYRNHEKLHAKLLLLTNRIHILTKLLALVFVFGALGYTLYPLYMYFAHGELVLIDAMRLPWIDADTYNGYVVTTIVQIVMLYVGCLGMAAADTIILLFVANLIAYVYVFKNDLEELNTMVNAEDRNEQQIRRKVRIICSQHQDIIEYESDLDERYIVICFTQIIGSVSSLSGYLFLVYMVNFIPGYGLILATICQLLEFCLLGTVLTVKNEEIIQAIYNAHWYRLQRPELACFALMLHKSQNFIEMTVGGFAPLNLETFVAIMNRIYTYFMMLISFIE</sequence>
<evidence type="ECO:0000256" key="2">
    <source>
        <dbReference type="ARBA" id="ARBA00022475"/>
    </source>
</evidence>
<dbReference type="PANTHER" id="PTHR21137:SF35">
    <property type="entry name" value="ODORANT RECEPTOR 19A-RELATED"/>
    <property type="match status" value="1"/>
</dbReference>
<feature type="transmembrane region" description="Helical" evidence="10">
    <location>
        <begin position="49"/>
        <end position="70"/>
    </location>
</feature>
<evidence type="ECO:0000313" key="12">
    <source>
        <dbReference type="Proteomes" id="UP001562425"/>
    </source>
</evidence>
<feature type="transmembrane region" description="Helical" evidence="10">
    <location>
        <begin position="306"/>
        <end position="326"/>
    </location>
</feature>
<accession>A0ABD1DHN9</accession>
<keyword evidence="8 10" id="KW-0675">Receptor</keyword>
<proteinExistence type="inferred from homology"/>
<dbReference type="Proteomes" id="UP001562425">
    <property type="component" value="Unassembled WGS sequence"/>
</dbReference>
<dbReference type="GO" id="GO:0007608">
    <property type="term" value="P:sensory perception of smell"/>
    <property type="evidence" value="ECO:0007669"/>
    <property type="project" value="UniProtKB-KW"/>
</dbReference>
<keyword evidence="6 10" id="KW-1133">Transmembrane helix</keyword>
<dbReference type="GO" id="GO:0005886">
    <property type="term" value="C:plasma membrane"/>
    <property type="evidence" value="ECO:0007669"/>
    <property type="project" value="UniProtKB-SubCell"/>
</dbReference>
<evidence type="ECO:0000256" key="5">
    <source>
        <dbReference type="ARBA" id="ARBA00022725"/>
    </source>
</evidence>
<comment type="similarity">
    <text evidence="10">Belongs to the insect chemoreceptor superfamily. Heteromeric odorant receptor channel (TC 1.A.69) family.</text>
</comment>
<keyword evidence="3 10" id="KW-0716">Sensory transduction</keyword>
<keyword evidence="12" id="KW-1185">Reference proteome</keyword>
<organism evidence="11 12">
    <name type="scientific">Culex pipiens pipiens</name>
    <name type="common">Northern house mosquito</name>
    <dbReference type="NCBI Taxonomy" id="38569"/>
    <lineage>
        <taxon>Eukaryota</taxon>
        <taxon>Metazoa</taxon>
        <taxon>Ecdysozoa</taxon>
        <taxon>Arthropoda</taxon>
        <taxon>Hexapoda</taxon>
        <taxon>Insecta</taxon>
        <taxon>Pterygota</taxon>
        <taxon>Neoptera</taxon>
        <taxon>Endopterygota</taxon>
        <taxon>Diptera</taxon>
        <taxon>Nematocera</taxon>
        <taxon>Culicoidea</taxon>
        <taxon>Culicidae</taxon>
        <taxon>Culicinae</taxon>
        <taxon>Culicini</taxon>
        <taxon>Culex</taxon>
        <taxon>Culex</taxon>
    </lineage>
</organism>
<dbReference type="AlphaFoldDB" id="A0ABD1DHN9"/>
<feature type="transmembrane region" description="Helical" evidence="10">
    <location>
        <begin position="273"/>
        <end position="294"/>
    </location>
</feature>
<dbReference type="PANTHER" id="PTHR21137">
    <property type="entry name" value="ODORANT RECEPTOR"/>
    <property type="match status" value="1"/>
</dbReference>
<evidence type="ECO:0000256" key="10">
    <source>
        <dbReference type="RuleBase" id="RU351113"/>
    </source>
</evidence>
<evidence type="ECO:0000256" key="3">
    <source>
        <dbReference type="ARBA" id="ARBA00022606"/>
    </source>
</evidence>
<evidence type="ECO:0000313" key="11">
    <source>
        <dbReference type="EMBL" id="KAL1399234.1"/>
    </source>
</evidence>
<reference evidence="11 12" key="1">
    <citation type="submission" date="2024-05" db="EMBL/GenBank/DDBJ databases">
        <title>Culex pipiens pipiens assembly and annotation.</title>
        <authorList>
            <person name="Alout H."/>
            <person name="Durand T."/>
        </authorList>
    </citation>
    <scope>NUCLEOTIDE SEQUENCE [LARGE SCALE GENOMIC DNA]</scope>
    <source>
        <strain evidence="11">HA-2024</strain>
        <tissue evidence="11">Whole body</tissue>
    </source>
</reference>
<feature type="transmembrane region" description="Helical" evidence="10">
    <location>
        <begin position="76"/>
        <end position="98"/>
    </location>
</feature>
<keyword evidence="2" id="KW-1003">Cell membrane</keyword>
<feature type="transmembrane region" description="Helical" evidence="10">
    <location>
        <begin position="143"/>
        <end position="165"/>
    </location>
</feature>
<evidence type="ECO:0000256" key="1">
    <source>
        <dbReference type="ARBA" id="ARBA00004651"/>
    </source>
</evidence>
<keyword evidence="4 10" id="KW-0812">Transmembrane</keyword>
<comment type="caution">
    <text evidence="11">The sequence shown here is derived from an EMBL/GenBank/DDBJ whole genome shotgun (WGS) entry which is preliminary data.</text>
</comment>
<dbReference type="Pfam" id="PF02949">
    <property type="entry name" value="7tm_6"/>
    <property type="match status" value="1"/>
</dbReference>
<dbReference type="EMBL" id="JBEHCU010005615">
    <property type="protein sequence ID" value="KAL1399234.1"/>
    <property type="molecule type" value="Genomic_DNA"/>
</dbReference>
<evidence type="ECO:0000256" key="9">
    <source>
        <dbReference type="ARBA" id="ARBA00023224"/>
    </source>
</evidence>
<comment type="caution">
    <text evidence="10">Lacks conserved residue(s) required for the propagation of feature annotation.</text>
</comment>
<dbReference type="GO" id="GO:0007165">
    <property type="term" value="P:signal transduction"/>
    <property type="evidence" value="ECO:0007669"/>
    <property type="project" value="UniProtKB-KW"/>
</dbReference>
<dbReference type="InterPro" id="IPR004117">
    <property type="entry name" value="7tm6_olfct_rcpt"/>
</dbReference>
<evidence type="ECO:0000256" key="6">
    <source>
        <dbReference type="ARBA" id="ARBA00022989"/>
    </source>
</evidence>
<gene>
    <name evidence="11" type="ORF">pipiens_002234</name>
</gene>
<protein>
    <recommendedName>
        <fullName evidence="10">Odorant receptor</fullName>
    </recommendedName>
</protein>
<keyword evidence="7 10" id="KW-0472">Membrane</keyword>
<keyword evidence="5 10" id="KW-0552">Olfaction</keyword>
<evidence type="ECO:0000256" key="8">
    <source>
        <dbReference type="ARBA" id="ARBA00023170"/>
    </source>
</evidence>
<evidence type="ECO:0000256" key="7">
    <source>
        <dbReference type="ARBA" id="ARBA00023136"/>
    </source>
</evidence>